<reference evidence="4 5" key="1">
    <citation type="submission" date="2020-06" db="EMBL/GenBank/DDBJ databases">
        <title>NJ-3-1, isolated from saline soil.</title>
        <authorList>
            <person name="Cui H.L."/>
            <person name="Shi X."/>
        </authorList>
    </citation>
    <scope>NUCLEOTIDE SEQUENCE [LARGE SCALE GENOMIC DNA]</scope>
    <source>
        <strain evidence="4 5">NJ-3-1</strain>
    </source>
</reference>
<dbReference type="GeneID" id="56037374"/>
<dbReference type="OrthoDB" id="341587at2157"/>
<protein>
    <submittedName>
        <fullName evidence="4">C2H2-type zinc finger protein</fullName>
    </submittedName>
</protein>
<proteinExistence type="predicted"/>
<keyword evidence="5" id="KW-1185">Reference proteome</keyword>
<dbReference type="EMBL" id="CP058579">
    <property type="protein sequence ID" value="QLG61653.1"/>
    <property type="molecule type" value="Genomic_DNA"/>
</dbReference>
<gene>
    <name evidence="4" type="ORF">HUG12_07905</name>
</gene>
<evidence type="ECO:0000256" key="2">
    <source>
        <dbReference type="SAM" id="Phobius"/>
    </source>
</evidence>
<feature type="transmembrane region" description="Helical" evidence="2">
    <location>
        <begin position="86"/>
        <end position="104"/>
    </location>
</feature>
<feature type="compositionally biased region" description="Basic and acidic residues" evidence="1">
    <location>
        <begin position="1"/>
        <end position="14"/>
    </location>
</feature>
<keyword evidence="2" id="KW-0812">Transmembrane</keyword>
<feature type="region of interest" description="Disordered" evidence="1">
    <location>
        <begin position="1"/>
        <end position="30"/>
    </location>
</feature>
<dbReference type="KEGG" id="halu:HUG12_07905"/>
<dbReference type="Proteomes" id="UP000509626">
    <property type="component" value="Chromosome"/>
</dbReference>
<organism evidence="4 5">
    <name type="scientific">Halorarum salinum</name>
    <dbReference type="NCBI Taxonomy" id="2743089"/>
    <lineage>
        <taxon>Archaea</taxon>
        <taxon>Methanobacteriati</taxon>
        <taxon>Methanobacteriota</taxon>
        <taxon>Stenosarchaea group</taxon>
        <taxon>Halobacteria</taxon>
        <taxon>Halobacteriales</taxon>
        <taxon>Haloferacaceae</taxon>
        <taxon>Halorarum</taxon>
    </lineage>
</organism>
<keyword evidence="2" id="KW-0472">Membrane</keyword>
<dbReference type="InterPro" id="IPR055833">
    <property type="entry name" value="DUF7410"/>
</dbReference>
<evidence type="ECO:0000256" key="1">
    <source>
        <dbReference type="SAM" id="MobiDB-lite"/>
    </source>
</evidence>
<keyword evidence="2" id="KW-1133">Transmembrane helix</keyword>
<dbReference type="InterPro" id="IPR013087">
    <property type="entry name" value="Znf_C2H2_type"/>
</dbReference>
<dbReference type="RefSeq" id="WP_179268238.1">
    <property type="nucleotide sequence ID" value="NZ_CP058579.1"/>
</dbReference>
<evidence type="ECO:0000259" key="3">
    <source>
        <dbReference type="PROSITE" id="PS00028"/>
    </source>
</evidence>
<dbReference type="Pfam" id="PF24166">
    <property type="entry name" value="DUF7410"/>
    <property type="match status" value="1"/>
</dbReference>
<dbReference type="PROSITE" id="PS00028">
    <property type="entry name" value="ZINC_FINGER_C2H2_1"/>
    <property type="match status" value="1"/>
</dbReference>
<name>A0A7D5L9X4_9EURY</name>
<evidence type="ECO:0000313" key="5">
    <source>
        <dbReference type="Proteomes" id="UP000509626"/>
    </source>
</evidence>
<accession>A0A7D5L9X4</accession>
<evidence type="ECO:0000313" key="4">
    <source>
        <dbReference type="EMBL" id="QLG61653.1"/>
    </source>
</evidence>
<dbReference type="AlphaFoldDB" id="A0A7D5L9X4"/>
<sequence length="105" mass="11488">MTADTRSDAVREDDAGSDAPPGLDLDVPEGATVHECPRCGAPFARERHRDLHLGLAHAELTAEERDRYVAASEDERADLRSFQIRALGAIVLLYFGFLFTYAVAA</sequence>
<feature type="domain" description="C2H2-type" evidence="3">
    <location>
        <begin position="36"/>
        <end position="57"/>
    </location>
</feature>